<keyword evidence="6" id="KW-1185">Reference proteome</keyword>
<dbReference type="PROSITE" id="PS51755">
    <property type="entry name" value="OMPR_PHOB"/>
    <property type="match status" value="1"/>
</dbReference>
<dbReference type="Gene3D" id="1.25.40.10">
    <property type="entry name" value="Tetratricopeptide repeat domain"/>
    <property type="match status" value="1"/>
</dbReference>
<protein>
    <submittedName>
        <fullName evidence="5">Transcriptional regulatory protein-like protein</fullName>
    </submittedName>
</protein>
<dbReference type="Proteomes" id="UP000001982">
    <property type="component" value="Chromosome"/>
</dbReference>
<dbReference type="AlphaFoldDB" id="Q12QP4"/>
<dbReference type="STRING" id="318161.Sden_0944"/>
<feature type="domain" description="OmpR/PhoB-type" evidence="4">
    <location>
        <begin position="3"/>
        <end position="101"/>
    </location>
</feature>
<dbReference type="PANTHER" id="PTHR47691:SF3">
    <property type="entry name" value="HTH-TYPE TRANSCRIPTIONAL REGULATOR RV0890C-RELATED"/>
    <property type="match status" value="1"/>
</dbReference>
<evidence type="ECO:0000256" key="2">
    <source>
        <dbReference type="PROSITE-ProRule" id="PRU00339"/>
    </source>
</evidence>
<dbReference type="GO" id="GO:0003677">
    <property type="term" value="F:DNA binding"/>
    <property type="evidence" value="ECO:0007669"/>
    <property type="project" value="UniProtKB-UniRule"/>
</dbReference>
<dbReference type="SMART" id="SM00862">
    <property type="entry name" value="Trans_reg_C"/>
    <property type="match status" value="1"/>
</dbReference>
<dbReference type="GO" id="GO:0000160">
    <property type="term" value="P:phosphorelay signal transduction system"/>
    <property type="evidence" value="ECO:0007669"/>
    <property type="project" value="InterPro"/>
</dbReference>
<evidence type="ECO:0000256" key="3">
    <source>
        <dbReference type="PROSITE-ProRule" id="PRU01091"/>
    </source>
</evidence>
<dbReference type="OrthoDB" id="9782895at2"/>
<keyword evidence="2" id="KW-0802">TPR repeat</keyword>
<evidence type="ECO:0000256" key="1">
    <source>
        <dbReference type="ARBA" id="ARBA00023125"/>
    </source>
</evidence>
<dbReference type="SUPFAM" id="SSF52540">
    <property type="entry name" value="P-loop containing nucleoside triphosphate hydrolases"/>
    <property type="match status" value="1"/>
</dbReference>
<proteinExistence type="predicted"/>
<dbReference type="HOGENOM" id="CLU_279903_0_0_6"/>
<dbReference type="Gene3D" id="1.10.10.10">
    <property type="entry name" value="Winged helix-like DNA-binding domain superfamily/Winged helix DNA-binding domain"/>
    <property type="match status" value="1"/>
</dbReference>
<dbReference type="PROSITE" id="PS50005">
    <property type="entry name" value="TPR"/>
    <property type="match status" value="1"/>
</dbReference>
<dbReference type="KEGG" id="sdn:Sden_0944"/>
<dbReference type="PANTHER" id="PTHR47691">
    <property type="entry name" value="REGULATOR-RELATED"/>
    <property type="match status" value="1"/>
</dbReference>
<dbReference type="InterPro" id="IPR027417">
    <property type="entry name" value="P-loop_NTPase"/>
</dbReference>
<dbReference type="eggNOG" id="COG1162">
    <property type="taxonomic scope" value="Bacteria"/>
</dbReference>
<gene>
    <name evidence="5" type="ordered locus">Sden_0944</name>
</gene>
<sequence length="1131" mass="125142">MSDNMFFFGDWQINPESNSLRCGDVVKQLEPKAMDVLLLLCQSDGDVLSSDDIVKLCWGDIPMGDNPVHKAITQLRKALGDKATAPTYIETIRKRGYRTLASVEFPLGHQTHAEIASWQGESPFPGLRPYQAKDAQVFFGRSAQISTLLGRIAEQVKFGRAFCLLLGPSGSGKSSLVNAGVLPNLMGHNGYDGIGVCSHTTLDLADVSKDRLMTDLASAMLDWDINDEPVFDGFSADRLAALLEEDIDAVIKLCKAALLSTNLAASLTSSSENTDTSTAPCHATYATPLLALFVDRLEVLLSSPQFSQPQREAFVALLETLANSGAILVLSACRNDFYPSLVNYPSLMAGKSSGAHFDLAPPTRAELLQMIRLPASAAGLSWQQDNTSAMGLDELLCVEAASNPDALPMLQYTLQELYLQRSESGELKLEVFRALGGIEGSIGKKAQEVTSQLSQADNASLAKVLSLLVTLSLDESNITSRAARWSQLEDKHQVALVKAMVESRLFVSHLQNGEPCFSVAHEALLRRWDKAKLWIDDHLDSLSIKSRIHHLAKRWRDEAKGKAYLLAEGKPLQEAVALSSNPLFSLDNQEQGFIQTSIKRAQIKRWTRRITISLLCLLSFTSVLMSLKSLDAEQQALEKRLEAENLLGFMVGDFADKLRSVGRMDLLDGISNKALEYFSRDDANPESKSNANSLLPHWLSTSLGFTSSKASFEARFQHAQTLEAMGEVAYSRGKLDEAIKAFEAAKLLLDKLYTEDKANPTLLKVLGANAFWLGQIPYAQSNWPLAEKYLTLYRDYSDALMTLTPDDVDAWVELSYALNSLGSLALKQLDYQAANTAFNRSLSLKTQALVKDPKNDYLRSDRADTLNWLAKINIPIGNIDEALTLYNEAQLELEMLLTKANDDANLMSRLSYIYTNQAQLLRYQSKFEQATVKAKKSAQLLKKALKQDPSNEQWKSDLTHVRALSLGIRTHAPSFLMQESDALFQQQINTINATLLDTSSKIKAITIELEIIRSLQKTKALSEAEILIEQVEQQLNSIANVRSRDYVISNVEFSILKAYQLQQQAQAELSLALCQNTIDELAPIIQETTEIQLILAFVQANSCVGKTKPITQEWLRLQSMGISGKGFIFIE</sequence>
<name>Q12QP4_SHEDO</name>
<evidence type="ECO:0000313" key="6">
    <source>
        <dbReference type="Proteomes" id="UP000001982"/>
    </source>
</evidence>
<dbReference type="InterPro" id="IPR049052">
    <property type="entry name" value="nSTAND1"/>
</dbReference>
<dbReference type="InterPro" id="IPR011990">
    <property type="entry name" value="TPR-like_helical_dom_sf"/>
</dbReference>
<dbReference type="InterPro" id="IPR019734">
    <property type="entry name" value="TPR_rpt"/>
</dbReference>
<keyword evidence="1 3" id="KW-0238">DNA-binding</keyword>
<dbReference type="RefSeq" id="WP_011495396.1">
    <property type="nucleotide sequence ID" value="NC_007954.1"/>
</dbReference>
<accession>Q12QP4</accession>
<evidence type="ECO:0000313" key="5">
    <source>
        <dbReference type="EMBL" id="ABE54232.1"/>
    </source>
</evidence>
<dbReference type="InterPro" id="IPR036388">
    <property type="entry name" value="WH-like_DNA-bd_sf"/>
</dbReference>
<feature type="DNA-binding region" description="OmpR/PhoB-type" evidence="3">
    <location>
        <begin position="3"/>
        <end position="101"/>
    </location>
</feature>
<dbReference type="SMART" id="SM00028">
    <property type="entry name" value="TPR"/>
    <property type="match status" value="3"/>
</dbReference>
<dbReference type="CDD" id="cd00383">
    <property type="entry name" value="trans_reg_C"/>
    <property type="match status" value="1"/>
</dbReference>
<dbReference type="Pfam" id="PF20703">
    <property type="entry name" value="nSTAND1"/>
    <property type="match status" value="1"/>
</dbReference>
<dbReference type="Pfam" id="PF00486">
    <property type="entry name" value="Trans_reg_C"/>
    <property type="match status" value="1"/>
</dbReference>
<dbReference type="SUPFAM" id="SSF46894">
    <property type="entry name" value="C-terminal effector domain of the bipartite response regulators"/>
    <property type="match status" value="1"/>
</dbReference>
<feature type="repeat" description="TPR" evidence="2">
    <location>
        <begin position="815"/>
        <end position="848"/>
    </location>
</feature>
<reference evidence="5 6" key="1">
    <citation type="submission" date="2006-03" db="EMBL/GenBank/DDBJ databases">
        <title>Complete sequence of Shewanella denitrificans OS217.</title>
        <authorList>
            <consortium name="US DOE Joint Genome Institute"/>
            <person name="Copeland A."/>
            <person name="Lucas S."/>
            <person name="Lapidus A."/>
            <person name="Barry K."/>
            <person name="Detter J.C."/>
            <person name="Glavina del Rio T."/>
            <person name="Hammon N."/>
            <person name="Israni S."/>
            <person name="Dalin E."/>
            <person name="Tice H."/>
            <person name="Pitluck S."/>
            <person name="Brettin T."/>
            <person name="Bruce D."/>
            <person name="Han C."/>
            <person name="Tapia R."/>
            <person name="Gilna P."/>
            <person name="Kiss H."/>
            <person name="Schmutz J."/>
            <person name="Larimer F."/>
            <person name="Land M."/>
            <person name="Hauser L."/>
            <person name="Kyrpides N."/>
            <person name="Lykidis A."/>
            <person name="Richardson P."/>
        </authorList>
    </citation>
    <scope>NUCLEOTIDE SEQUENCE [LARGE SCALE GENOMIC DNA]</scope>
    <source>
        <strain evidence="6">OS217 / ATCC BAA-1090 / DSM 15013</strain>
    </source>
</reference>
<dbReference type="InterPro" id="IPR001867">
    <property type="entry name" value="OmpR/PhoB-type_DNA-bd"/>
</dbReference>
<dbReference type="GO" id="GO:0006355">
    <property type="term" value="P:regulation of DNA-templated transcription"/>
    <property type="evidence" value="ECO:0007669"/>
    <property type="project" value="InterPro"/>
</dbReference>
<dbReference type="EMBL" id="CP000302">
    <property type="protein sequence ID" value="ABE54232.1"/>
    <property type="molecule type" value="Genomic_DNA"/>
</dbReference>
<organism evidence="5 6">
    <name type="scientific">Shewanella denitrificans (strain OS217 / ATCC BAA-1090 / DSM 15013)</name>
    <dbReference type="NCBI Taxonomy" id="318161"/>
    <lineage>
        <taxon>Bacteria</taxon>
        <taxon>Pseudomonadati</taxon>
        <taxon>Pseudomonadota</taxon>
        <taxon>Gammaproteobacteria</taxon>
        <taxon>Alteromonadales</taxon>
        <taxon>Shewanellaceae</taxon>
        <taxon>Shewanella</taxon>
    </lineage>
</organism>
<dbReference type="eggNOG" id="COG3710">
    <property type="taxonomic scope" value="Bacteria"/>
</dbReference>
<evidence type="ECO:0000259" key="4">
    <source>
        <dbReference type="PROSITE" id="PS51755"/>
    </source>
</evidence>
<dbReference type="eggNOG" id="COG0457">
    <property type="taxonomic scope" value="Bacteria"/>
</dbReference>
<dbReference type="SUPFAM" id="SSF48452">
    <property type="entry name" value="TPR-like"/>
    <property type="match status" value="1"/>
</dbReference>
<dbReference type="InterPro" id="IPR016032">
    <property type="entry name" value="Sig_transdc_resp-reg_C-effctor"/>
</dbReference>